<sequence>MTGPAAIFTAAVWTRVLRAAGRLRQQLASGRVPPLARGLASRLADQSGTASVEFVIVFPLMMTLMLGGIETGLTLTKKVMLERALDMTVRDIRLGRLTGATPDELRQHLCDRTIILTNCATDLLIETVPVTAGTWSAPTDAMSCVNRVDEITPVTAQRSGGTLVPTVVRACLIIDPVFPTTPMGLRLPLDASGGFALYSTSLYLAEP</sequence>
<dbReference type="InterPro" id="IPR012495">
    <property type="entry name" value="TadE-like_dom"/>
</dbReference>
<protein>
    <submittedName>
        <fullName evidence="2">TadE-like protein</fullName>
    </submittedName>
</protein>
<dbReference type="Pfam" id="PF07811">
    <property type="entry name" value="TadE"/>
    <property type="match status" value="1"/>
</dbReference>
<feature type="domain" description="TadE-like" evidence="1">
    <location>
        <begin position="48"/>
        <end position="90"/>
    </location>
</feature>
<gene>
    <name evidence="2" type="ORF">SAMN04488238_10219</name>
</gene>
<dbReference type="RefSeq" id="WP_092885474.1">
    <property type="nucleotide sequence ID" value="NZ_FNOM01000002.1"/>
</dbReference>
<dbReference type="EMBL" id="FNOM01000002">
    <property type="protein sequence ID" value="SDW41882.1"/>
    <property type="molecule type" value="Genomic_DNA"/>
</dbReference>
<evidence type="ECO:0000313" key="3">
    <source>
        <dbReference type="Proteomes" id="UP000198539"/>
    </source>
</evidence>
<organism evidence="2 3">
    <name type="scientific">Roseicitreum antarcticum</name>
    <dbReference type="NCBI Taxonomy" id="564137"/>
    <lineage>
        <taxon>Bacteria</taxon>
        <taxon>Pseudomonadati</taxon>
        <taxon>Pseudomonadota</taxon>
        <taxon>Alphaproteobacteria</taxon>
        <taxon>Rhodobacterales</taxon>
        <taxon>Paracoccaceae</taxon>
        <taxon>Roseicitreum</taxon>
    </lineage>
</organism>
<name>A0A1H2TDB3_9RHOB</name>
<proteinExistence type="predicted"/>
<reference evidence="2 3" key="1">
    <citation type="submission" date="2016-10" db="EMBL/GenBank/DDBJ databases">
        <authorList>
            <person name="de Groot N.N."/>
        </authorList>
    </citation>
    <scope>NUCLEOTIDE SEQUENCE [LARGE SCALE GENOMIC DNA]</scope>
    <source>
        <strain evidence="2 3">CGMCC 1.8894</strain>
    </source>
</reference>
<dbReference type="AlphaFoldDB" id="A0A1H2TDB3"/>
<dbReference type="Proteomes" id="UP000198539">
    <property type="component" value="Unassembled WGS sequence"/>
</dbReference>
<evidence type="ECO:0000313" key="2">
    <source>
        <dbReference type="EMBL" id="SDW41882.1"/>
    </source>
</evidence>
<evidence type="ECO:0000259" key="1">
    <source>
        <dbReference type="Pfam" id="PF07811"/>
    </source>
</evidence>
<accession>A0A1H2TDB3</accession>
<dbReference type="STRING" id="564137.SAMN04488238_10219"/>
<keyword evidence="3" id="KW-1185">Reference proteome</keyword>
<dbReference type="OrthoDB" id="7907064at2"/>